<dbReference type="Pfam" id="PF20077">
    <property type="entry name" value="CcmD_alt"/>
    <property type="match status" value="1"/>
</dbReference>
<evidence type="ECO:0000256" key="1">
    <source>
        <dbReference type="SAM" id="Phobius"/>
    </source>
</evidence>
<comment type="caution">
    <text evidence="3">The sequence shown here is derived from an EMBL/GenBank/DDBJ whole genome shotgun (WGS) entry which is preliminary data.</text>
</comment>
<keyword evidence="1" id="KW-0812">Transmembrane</keyword>
<name>A0ABW6BUX1_9BACT</name>
<organism evidence="3 4">
    <name type="scientific">Pontibacter toksunensis</name>
    <dbReference type="NCBI Taxonomy" id="1332631"/>
    <lineage>
        <taxon>Bacteria</taxon>
        <taxon>Pseudomonadati</taxon>
        <taxon>Bacteroidota</taxon>
        <taxon>Cytophagia</taxon>
        <taxon>Cytophagales</taxon>
        <taxon>Hymenobacteraceae</taxon>
        <taxon>Pontibacter</taxon>
    </lineage>
</organism>
<feature type="chain" id="PRO_5045340629" evidence="2">
    <location>
        <begin position="26"/>
        <end position="90"/>
    </location>
</feature>
<proteinExistence type="predicted"/>
<evidence type="ECO:0000256" key="2">
    <source>
        <dbReference type="SAM" id="SignalP"/>
    </source>
</evidence>
<feature type="transmembrane region" description="Helical" evidence="1">
    <location>
        <begin position="49"/>
        <end position="70"/>
    </location>
</feature>
<keyword evidence="2" id="KW-0732">Signal</keyword>
<keyword evidence="1" id="KW-1133">Transmembrane helix</keyword>
<dbReference type="Proteomes" id="UP001597641">
    <property type="component" value="Unassembled WGS sequence"/>
</dbReference>
<evidence type="ECO:0000313" key="4">
    <source>
        <dbReference type="Proteomes" id="UP001597641"/>
    </source>
</evidence>
<feature type="signal peptide" evidence="2">
    <location>
        <begin position="1"/>
        <end position="25"/>
    </location>
</feature>
<protein>
    <submittedName>
        <fullName evidence="3">CcmD family protein</fullName>
    </submittedName>
</protein>
<gene>
    <name evidence="3" type="ORF">ACFS7Z_11995</name>
</gene>
<keyword evidence="4" id="KW-1185">Reference proteome</keyword>
<dbReference type="EMBL" id="JBHUOX010000008">
    <property type="protein sequence ID" value="MFD3001090.1"/>
    <property type="molecule type" value="Genomic_DNA"/>
</dbReference>
<sequence length="90" mass="10083">MKLFRILAVWCFILCTSAGIQQVQAQSEATTTVVAEPEVEMADVLRQDGKIYVVVAVLLTVLVGMILYLISLDRKVSKLEMQLKDDLVNR</sequence>
<keyword evidence="1" id="KW-0472">Membrane</keyword>
<reference evidence="4" key="1">
    <citation type="journal article" date="2019" name="Int. J. Syst. Evol. Microbiol.">
        <title>The Global Catalogue of Microorganisms (GCM) 10K type strain sequencing project: providing services to taxonomists for standard genome sequencing and annotation.</title>
        <authorList>
            <consortium name="The Broad Institute Genomics Platform"/>
            <consortium name="The Broad Institute Genome Sequencing Center for Infectious Disease"/>
            <person name="Wu L."/>
            <person name="Ma J."/>
        </authorList>
    </citation>
    <scope>NUCLEOTIDE SEQUENCE [LARGE SCALE GENOMIC DNA]</scope>
    <source>
        <strain evidence="4">KCTC 23984</strain>
    </source>
</reference>
<accession>A0ABW6BUX1</accession>
<dbReference type="RefSeq" id="WP_377484809.1">
    <property type="nucleotide sequence ID" value="NZ_JBHUOX010000008.1"/>
</dbReference>
<evidence type="ECO:0000313" key="3">
    <source>
        <dbReference type="EMBL" id="MFD3001090.1"/>
    </source>
</evidence>